<dbReference type="Pfam" id="PF06985">
    <property type="entry name" value="HET"/>
    <property type="match status" value="1"/>
</dbReference>
<organism evidence="2">
    <name type="scientific">Mytilinidion resinicola</name>
    <dbReference type="NCBI Taxonomy" id="574789"/>
    <lineage>
        <taxon>Eukaryota</taxon>
        <taxon>Fungi</taxon>
        <taxon>Dikarya</taxon>
        <taxon>Ascomycota</taxon>
        <taxon>Pezizomycotina</taxon>
        <taxon>Dothideomycetes</taxon>
        <taxon>Pleosporomycetidae</taxon>
        <taxon>Mytilinidiales</taxon>
        <taxon>Mytilinidiaceae</taxon>
        <taxon>Mytilinidion</taxon>
    </lineage>
</organism>
<dbReference type="RefSeq" id="XP_033576750.1">
    <property type="nucleotide sequence ID" value="XM_033714388.1"/>
</dbReference>
<feature type="non-terminal residue" evidence="2">
    <location>
        <position position="1"/>
    </location>
</feature>
<evidence type="ECO:0000313" key="2">
    <source>
        <dbReference type="EMBL" id="KAF2809786.1"/>
    </source>
</evidence>
<reference evidence="4" key="3">
    <citation type="submission" date="2025-04" db="UniProtKB">
        <authorList>
            <consortium name="RefSeq"/>
        </authorList>
    </citation>
    <scope>IDENTIFICATION</scope>
    <source>
        <strain evidence="4">CBS 304.34</strain>
    </source>
</reference>
<reference evidence="2 4" key="1">
    <citation type="journal article" date="2020" name="Stud. Mycol.">
        <title>101 Dothideomycetes genomes: a test case for predicting lifestyles and emergence of pathogens.</title>
        <authorList>
            <person name="Haridas S."/>
            <person name="Albert R."/>
            <person name="Binder M."/>
            <person name="Bloem J."/>
            <person name="Labutti K."/>
            <person name="Salamov A."/>
            <person name="Andreopoulos B."/>
            <person name="Baker S."/>
            <person name="Barry K."/>
            <person name="Bills G."/>
            <person name="Bluhm B."/>
            <person name="Cannon C."/>
            <person name="Castanera R."/>
            <person name="Culley D."/>
            <person name="Daum C."/>
            <person name="Ezra D."/>
            <person name="Gonzalez J."/>
            <person name="Henrissat B."/>
            <person name="Kuo A."/>
            <person name="Liang C."/>
            <person name="Lipzen A."/>
            <person name="Lutzoni F."/>
            <person name="Magnuson J."/>
            <person name="Mondo S."/>
            <person name="Nolan M."/>
            <person name="Ohm R."/>
            <person name="Pangilinan J."/>
            <person name="Park H.-J."/>
            <person name="Ramirez L."/>
            <person name="Alfaro M."/>
            <person name="Sun H."/>
            <person name="Tritt A."/>
            <person name="Yoshinaga Y."/>
            <person name="Zwiers L.-H."/>
            <person name="Turgeon B."/>
            <person name="Goodwin S."/>
            <person name="Spatafora J."/>
            <person name="Crous P."/>
            <person name="Grigoriev I."/>
        </authorList>
    </citation>
    <scope>NUCLEOTIDE SEQUENCE</scope>
    <source>
        <strain evidence="2 4">CBS 304.34</strain>
    </source>
</reference>
<evidence type="ECO:0000313" key="3">
    <source>
        <dbReference type="Proteomes" id="UP000504636"/>
    </source>
</evidence>
<feature type="domain" description="Heterokaryon incompatibility" evidence="1">
    <location>
        <begin position="21"/>
        <end position="111"/>
    </location>
</feature>
<reference evidence="4" key="2">
    <citation type="submission" date="2020-04" db="EMBL/GenBank/DDBJ databases">
        <authorList>
            <consortium name="NCBI Genome Project"/>
        </authorList>
    </citation>
    <scope>NUCLEOTIDE SEQUENCE</scope>
    <source>
        <strain evidence="4">CBS 304.34</strain>
    </source>
</reference>
<dbReference type="EMBL" id="MU003701">
    <property type="protein sequence ID" value="KAF2809786.1"/>
    <property type="molecule type" value="Genomic_DNA"/>
</dbReference>
<evidence type="ECO:0000313" key="4">
    <source>
        <dbReference type="RefSeq" id="XP_033576750.1"/>
    </source>
</evidence>
<feature type="non-terminal residue" evidence="2">
    <location>
        <position position="111"/>
    </location>
</feature>
<dbReference type="AlphaFoldDB" id="A0A6A6YLN5"/>
<evidence type="ECO:0000259" key="1">
    <source>
        <dbReference type="Pfam" id="PF06985"/>
    </source>
</evidence>
<dbReference type="InterPro" id="IPR052895">
    <property type="entry name" value="HetReg/Transcr_Mod"/>
</dbReference>
<accession>A0A6A6YLN5</accession>
<protein>
    <recommendedName>
        <fullName evidence="1">Heterokaryon incompatibility domain-containing protein</fullName>
    </recommendedName>
</protein>
<sequence length="111" mass="12267">FDQDDIVGELKVFPFDSAPKYEALSYVWGPPEPTKSITLNGQEVSVGVSLFAALHGLRLLNQSTNGKSNTERVLWIDAVCVDQKNNEEKSHQVKMMGSVYKKAETVLVLLG</sequence>
<dbReference type="Proteomes" id="UP000504636">
    <property type="component" value="Unplaced"/>
</dbReference>
<dbReference type="GeneID" id="54455281"/>
<dbReference type="PANTHER" id="PTHR24148:SF64">
    <property type="entry name" value="HETEROKARYON INCOMPATIBILITY DOMAIN-CONTAINING PROTEIN"/>
    <property type="match status" value="1"/>
</dbReference>
<dbReference type="InterPro" id="IPR010730">
    <property type="entry name" value="HET"/>
</dbReference>
<keyword evidence="3" id="KW-1185">Reference proteome</keyword>
<dbReference type="OrthoDB" id="3553147at2759"/>
<proteinExistence type="predicted"/>
<name>A0A6A6YLN5_9PEZI</name>
<dbReference type="PANTHER" id="PTHR24148">
    <property type="entry name" value="ANKYRIN REPEAT DOMAIN-CONTAINING PROTEIN 39 HOMOLOG-RELATED"/>
    <property type="match status" value="1"/>
</dbReference>
<gene>
    <name evidence="2 4" type="ORF">BDZ99DRAFT_342198</name>
</gene>